<dbReference type="SUPFAM" id="SSF81321">
    <property type="entry name" value="Family A G protein-coupled receptor-like"/>
    <property type="match status" value="1"/>
</dbReference>
<feature type="transmembrane region" description="Helical" evidence="5">
    <location>
        <begin position="16"/>
        <end position="35"/>
    </location>
</feature>
<feature type="transmembrane region" description="Helical" evidence="5">
    <location>
        <begin position="277"/>
        <end position="297"/>
    </location>
</feature>
<sequence>MYKIKPEDFCKQKREVWIHVLIWLYPFVFTCYALANKQINSSRYGSICMIAPKPFGCWLDDSCERGEDAIMTLLLSTNIPLILVFLGILCLLTVLTIYVYTQERLFAPTSKRMLRKNSKKASNVSSAIRRVSKSIILASEENEVNKEDEKTDKEKEVPRAQSQSVLMSDIHFAISPIAEEEEECKEEVDQEQAEPVHQPMYAVIATNSSNHSSADQLEKAVSNDATQQDDLKKHQFQVTKQSFHQSGLYILAFFVTYFCPVLDISLSFLKLRTWKGTFLVTSLFLPSIGLFNIFIYTRPKVMLLKKKYPQFCWIERFLSVIYSGGEIPIAMDDPELSKPSSSSHYAKIMDDSRMISSYTNNHGMLQPRGVPQDSQGLFDSGRFNLSSLEDKSCEEEGHGDVTGVTFPIGFL</sequence>
<gene>
    <name evidence="6" type="ORF">CTEN210_13555</name>
</gene>
<accession>A0AAD3HBI2</accession>
<comment type="subcellular location">
    <subcellularLocation>
        <location evidence="1">Membrane</location>
        <topology evidence="1">Multi-pass membrane protein</topology>
    </subcellularLocation>
</comment>
<protein>
    <submittedName>
        <fullName evidence="6">Uncharacterized protein</fullName>
    </submittedName>
</protein>
<comment type="caution">
    <text evidence="6">The sequence shown here is derived from an EMBL/GenBank/DDBJ whole genome shotgun (WGS) entry which is preliminary data.</text>
</comment>
<dbReference type="Proteomes" id="UP001054902">
    <property type="component" value="Unassembled WGS sequence"/>
</dbReference>
<keyword evidence="3 5" id="KW-1133">Transmembrane helix</keyword>
<evidence type="ECO:0000256" key="5">
    <source>
        <dbReference type="SAM" id="Phobius"/>
    </source>
</evidence>
<evidence type="ECO:0000313" key="6">
    <source>
        <dbReference type="EMBL" id="GFH57079.1"/>
    </source>
</evidence>
<dbReference type="GO" id="GO:0005886">
    <property type="term" value="C:plasma membrane"/>
    <property type="evidence" value="ECO:0007669"/>
    <property type="project" value="TreeGrafter"/>
</dbReference>
<feature type="transmembrane region" description="Helical" evidence="5">
    <location>
        <begin position="248"/>
        <end position="271"/>
    </location>
</feature>
<reference evidence="6 7" key="1">
    <citation type="journal article" date="2021" name="Sci. Rep.">
        <title>The genome of the diatom Chaetoceros tenuissimus carries an ancient integrated fragment of an extant virus.</title>
        <authorList>
            <person name="Hongo Y."/>
            <person name="Kimura K."/>
            <person name="Takaki Y."/>
            <person name="Yoshida Y."/>
            <person name="Baba S."/>
            <person name="Kobayashi G."/>
            <person name="Nagasaki K."/>
            <person name="Hano T."/>
            <person name="Tomaru Y."/>
        </authorList>
    </citation>
    <scope>NUCLEOTIDE SEQUENCE [LARGE SCALE GENOMIC DNA]</scope>
    <source>
        <strain evidence="6 7">NIES-3715</strain>
    </source>
</reference>
<evidence type="ECO:0000256" key="1">
    <source>
        <dbReference type="ARBA" id="ARBA00004141"/>
    </source>
</evidence>
<dbReference type="GO" id="GO:0007189">
    <property type="term" value="P:adenylate cyclase-activating G protein-coupled receptor signaling pathway"/>
    <property type="evidence" value="ECO:0007669"/>
    <property type="project" value="TreeGrafter"/>
</dbReference>
<keyword evidence="2 5" id="KW-0812">Transmembrane</keyword>
<evidence type="ECO:0000313" key="7">
    <source>
        <dbReference type="Proteomes" id="UP001054902"/>
    </source>
</evidence>
<keyword evidence="4 5" id="KW-0472">Membrane</keyword>
<keyword evidence="7" id="KW-1185">Reference proteome</keyword>
<dbReference type="PANTHER" id="PTHR23112:SF0">
    <property type="entry name" value="TRANSMEMBRANE PROTEIN 116"/>
    <property type="match status" value="1"/>
</dbReference>
<dbReference type="EMBL" id="BLLK01000057">
    <property type="protein sequence ID" value="GFH57079.1"/>
    <property type="molecule type" value="Genomic_DNA"/>
</dbReference>
<dbReference type="PANTHER" id="PTHR23112">
    <property type="entry name" value="G PROTEIN-COUPLED RECEPTOR 157-RELATED"/>
    <property type="match status" value="1"/>
</dbReference>
<dbReference type="GO" id="GO:0004930">
    <property type="term" value="F:G protein-coupled receptor activity"/>
    <property type="evidence" value="ECO:0007669"/>
    <property type="project" value="TreeGrafter"/>
</dbReference>
<evidence type="ECO:0000256" key="3">
    <source>
        <dbReference type="ARBA" id="ARBA00022989"/>
    </source>
</evidence>
<evidence type="ECO:0000256" key="4">
    <source>
        <dbReference type="ARBA" id="ARBA00023136"/>
    </source>
</evidence>
<feature type="transmembrane region" description="Helical" evidence="5">
    <location>
        <begin position="79"/>
        <end position="101"/>
    </location>
</feature>
<organism evidence="6 7">
    <name type="scientific">Chaetoceros tenuissimus</name>
    <dbReference type="NCBI Taxonomy" id="426638"/>
    <lineage>
        <taxon>Eukaryota</taxon>
        <taxon>Sar</taxon>
        <taxon>Stramenopiles</taxon>
        <taxon>Ochrophyta</taxon>
        <taxon>Bacillariophyta</taxon>
        <taxon>Coscinodiscophyceae</taxon>
        <taxon>Chaetocerotophycidae</taxon>
        <taxon>Chaetocerotales</taxon>
        <taxon>Chaetocerotaceae</taxon>
        <taxon>Chaetoceros</taxon>
    </lineage>
</organism>
<name>A0AAD3HBI2_9STRA</name>
<proteinExistence type="predicted"/>
<dbReference type="AlphaFoldDB" id="A0AAD3HBI2"/>
<evidence type="ECO:0000256" key="2">
    <source>
        <dbReference type="ARBA" id="ARBA00022692"/>
    </source>
</evidence>